<dbReference type="AlphaFoldDB" id="A0A4Y2C6T8"/>
<keyword evidence="2" id="KW-1185">Reference proteome</keyword>
<organism evidence="1 2">
    <name type="scientific">Araneus ventricosus</name>
    <name type="common">Orbweaver spider</name>
    <name type="synonym">Epeira ventricosa</name>
    <dbReference type="NCBI Taxonomy" id="182803"/>
    <lineage>
        <taxon>Eukaryota</taxon>
        <taxon>Metazoa</taxon>
        <taxon>Ecdysozoa</taxon>
        <taxon>Arthropoda</taxon>
        <taxon>Chelicerata</taxon>
        <taxon>Arachnida</taxon>
        <taxon>Araneae</taxon>
        <taxon>Araneomorphae</taxon>
        <taxon>Entelegynae</taxon>
        <taxon>Araneoidea</taxon>
        <taxon>Araneidae</taxon>
        <taxon>Araneus</taxon>
    </lineage>
</organism>
<evidence type="ECO:0000313" key="1">
    <source>
        <dbReference type="EMBL" id="GBM00093.1"/>
    </source>
</evidence>
<name>A0A4Y2C6T8_ARAVE</name>
<accession>A0A4Y2C6T8</accession>
<proteinExistence type="predicted"/>
<protein>
    <submittedName>
        <fullName evidence="1">Uncharacterized protein</fullName>
    </submittedName>
</protein>
<evidence type="ECO:0000313" key="2">
    <source>
        <dbReference type="Proteomes" id="UP000499080"/>
    </source>
</evidence>
<dbReference type="EMBL" id="BGPR01000154">
    <property type="protein sequence ID" value="GBM00093.1"/>
    <property type="molecule type" value="Genomic_DNA"/>
</dbReference>
<comment type="caution">
    <text evidence="1">The sequence shown here is derived from an EMBL/GenBank/DDBJ whole genome shotgun (WGS) entry which is preliminary data.</text>
</comment>
<reference evidence="1 2" key="1">
    <citation type="journal article" date="2019" name="Sci. Rep.">
        <title>Orb-weaving spider Araneus ventricosus genome elucidates the spidroin gene catalogue.</title>
        <authorList>
            <person name="Kono N."/>
            <person name="Nakamura H."/>
            <person name="Ohtoshi R."/>
            <person name="Moran D.A.P."/>
            <person name="Shinohara A."/>
            <person name="Yoshida Y."/>
            <person name="Fujiwara M."/>
            <person name="Mori M."/>
            <person name="Tomita M."/>
            <person name="Arakawa K."/>
        </authorList>
    </citation>
    <scope>NUCLEOTIDE SEQUENCE [LARGE SCALE GENOMIC DNA]</scope>
</reference>
<gene>
    <name evidence="1" type="ORF">AVEN_176353_1</name>
</gene>
<sequence length="103" mass="11745">MKIASSCFYTSISLLLKDLNVNNYCVVILNDRYFTNSSPEARIENRPTYPIFRYRPTLGASLTRSCLSRPPSLSFTFGADDNENEVFRVSPSPDSLPRRFRLG</sequence>
<dbReference type="Proteomes" id="UP000499080">
    <property type="component" value="Unassembled WGS sequence"/>
</dbReference>